<evidence type="ECO:0000256" key="16">
    <source>
        <dbReference type="SAM" id="MobiDB-lite"/>
    </source>
</evidence>
<evidence type="ECO:0000256" key="10">
    <source>
        <dbReference type="ARBA" id="ARBA00023136"/>
    </source>
</evidence>
<evidence type="ECO:0000256" key="7">
    <source>
        <dbReference type="ARBA" id="ARBA00022553"/>
    </source>
</evidence>
<evidence type="ECO:0000256" key="2">
    <source>
        <dbReference type="ARBA" id="ARBA00004282"/>
    </source>
</evidence>
<comment type="subunit">
    <text evidence="13">Homodimer (via PDZ domain). Interacts with SCN10A. Found in a complex with SCN10A. Interacts with DRP2. Identified in a dystroglycan complex that contains at least PRX, DRP2, UTRN, DMD and DAG1. Detected in a complex composed of at least EZR, AHNAK, PPL and PRX. Identified in a complex with EZR, AHNAK, BFSP1, BFSP2, ANK2, PLEC, VIM and spectrin.</text>
</comment>
<dbReference type="STRING" id="623744.A0A553QWN8"/>
<keyword evidence="6" id="KW-0963">Cytoplasm</keyword>
<evidence type="ECO:0000256" key="4">
    <source>
        <dbReference type="ARBA" id="ARBA00004496"/>
    </source>
</evidence>
<dbReference type="EMBL" id="SRMA01025469">
    <property type="protein sequence ID" value="TRY94216.1"/>
    <property type="molecule type" value="Genomic_DNA"/>
</dbReference>
<evidence type="ECO:0000313" key="19">
    <source>
        <dbReference type="Proteomes" id="UP000316079"/>
    </source>
</evidence>
<keyword evidence="19" id="KW-1185">Reference proteome</keyword>
<feature type="domain" description="PDZ" evidence="17">
    <location>
        <begin position="122"/>
        <end position="191"/>
    </location>
</feature>
<dbReference type="GO" id="GO:0005886">
    <property type="term" value="C:plasma membrane"/>
    <property type="evidence" value="ECO:0007669"/>
    <property type="project" value="UniProtKB-SubCell"/>
</dbReference>
<keyword evidence="5" id="KW-1003">Cell membrane</keyword>
<dbReference type="FunFam" id="2.30.42.10:FF:000149">
    <property type="entry name" value="Periaxin"/>
    <property type="match status" value="1"/>
</dbReference>
<dbReference type="GO" id="GO:0005737">
    <property type="term" value="C:cytoplasm"/>
    <property type="evidence" value="ECO:0007669"/>
    <property type="project" value="UniProtKB-SubCell"/>
</dbReference>
<protein>
    <recommendedName>
        <fullName evidence="14">Periaxin</fullName>
    </recommendedName>
</protein>
<keyword evidence="11" id="KW-0539">Nucleus</keyword>
<feature type="region of interest" description="Disordered" evidence="16">
    <location>
        <begin position="1816"/>
        <end position="1849"/>
    </location>
</feature>
<organism evidence="18 19">
    <name type="scientific">Danionella cerebrum</name>
    <dbReference type="NCBI Taxonomy" id="2873325"/>
    <lineage>
        <taxon>Eukaryota</taxon>
        <taxon>Metazoa</taxon>
        <taxon>Chordata</taxon>
        <taxon>Craniata</taxon>
        <taxon>Vertebrata</taxon>
        <taxon>Euteleostomi</taxon>
        <taxon>Actinopterygii</taxon>
        <taxon>Neopterygii</taxon>
        <taxon>Teleostei</taxon>
        <taxon>Ostariophysi</taxon>
        <taxon>Cypriniformes</taxon>
        <taxon>Danionidae</taxon>
        <taxon>Danioninae</taxon>
        <taxon>Danionella</taxon>
    </lineage>
</organism>
<dbReference type="SUPFAM" id="SSF50156">
    <property type="entry name" value="PDZ domain-like"/>
    <property type="match status" value="1"/>
</dbReference>
<feature type="region of interest" description="Disordered" evidence="16">
    <location>
        <begin position="1487"/>
        <end position="1554"/>
    </location>
</feature>
<evidence type="ECO:0000256" key="9">
    <source>
        <dbReference type="ARBA" id="ARBA00022949"/>
    </source>
</evidence>
<keyword evidence="15" id="KW-0175">Coiled coil</keyword>
<evidence type="ECO:0000256" key="1">
    <source>
        <dbReference type="ARBA" id="ARBA00004123"/>
    </source>
</evidence>
<dbReference type="InterPro" id="IPR036034">
    <property type="entry name" value="PDZ_sf"/>
</dbReference>
<evidence type="ECO:0000256" key="14">
    <source>
        <dbReference type="ARBA" id="ARBA00067259"/>
    </source>
</evidence>
<dbReference type="GO" id="GO:0070161">
    <property type="term" value="C:anchoring junction"/>
    <property type="evidence" value="ECO:0007669"/>
    <property type="project" value="UniProtKB-SubCell"/>
</dbReference>
<evidence type="ECO:0000256" key="5">
    <source>
        <dbReference type="ARBA" id="ARBA00022475"/>
    </source>
</evidence>
<dbReference type="GO" id="GO:0043484">
    <property type="term" value="P:regulation of RNA splicing"/>
    <property type="evidence" value="ECO:0007669"/>
    <property type="project" value="TreeGrafter"/>
</dbReference>
<name>A0A553QWN8_9TELE</name>
<comment type="similarity">
    <text evidence="12">Belongs to the periaxin family.</text>
</comment>
<evidence type="ECO:0000256" key="15">
    <source>
        <dbReference type="SAM" id="Coils"/>
    </source>
</evidence>
<dbReference type="PANTHER" id="PTHR23348:SF42">
    <property type="entry name" value="PERIAXIN"/>
    <property type="match status" value="1"/>
</dbReference>
<keyword evidence="8" id="KW-0677">Repeat</keyword>
<evidence type="ECO:0000259" key="17">
    <source>
        <dbReference type="PROSITE" id="PS50106"/>
    </source>
</evidence>
<feature type="compositionally biased region" description="Basic and acidic residues" evidence="16">
    <location>
        <begin position="1682"/>
        <end position="1694"/>
    </location>
</feature>
<feature type="compositionally biased region" description="Basic and acidic residues" evidence="16">
    <location>
        <begin position="1702"/>
        <end position="1722"/>
    </location>
</feature>
<dbReference type="InterPro" id="IPR052082">
    <property type="entry name" value="Myelin_sheath_structural"/>
</dbReference>
<evidence type="ECO:0000313" key="18">
    <source>
        <dbReference type="EMBL" id="TRY94216.1"/>
    </source>
</evidence>
<dbReference type="Proteomes" id="UP000316079">
    <property type="component" value="Unassembled WGS sequence"/>
</dbReference>
<gene>
    <name evidence="18" type="ORF">DNTS_027597</name>
</gene>
<keyword evidence="7" id="KW-0597">Phosphoprotein</keyword>
<keyword evidence="10" id="KW-0472">Membrane</keyword>
<evidence type="ECO:0000256" key="8">
    <source>
        <dbReference type="ARBA" id="ARBA00022737"/>
    </source>
</evidence>
<feature type="region of interest" description="Disordered" evidence="16">
    <location>
        <begin position="1682"/>
        <end position="1728"/>
    </location>
</feature>
<evidence type="ECO:0000256" key="12">
    <source>
        <dbReference type="ARBA" id="ARBA00060817"/>
    </source>
</evidence>
<dbReference type="OrthoDB" id="447516at2759"/>
<dbReference type="PROSITE" id="PS50106">
    <property type="entry name" value="PDZ"/>
    <property type="match status" value="1"/>
</dbReference>
<feature type="compositionally biased region" description="Basic and acidic residues" evidence="16">
    <location>
        <begin position="20"/>
        <end position="34"/>
    </location>
</feature>
<dbReference type="PANTHER" id="PTHR23348">
    <property type="entry name" value="PERIAXIN/AHNAK"/>
    <property type="match status" value="1"/>
</dbReference>
<evidence type="ECO:0000256" key="13">
    <source>
        <dbReference type="ARBA" id="ARBA00065379"/>
    </source>
</evidence>
<accession>A0A553QWN8</accession>
<comment type="caution">
    <text evidence="18">The sequence shown here is derived from an EMBL/GenBank/DDBJ whole genome shotgun (WGS) entry which is preliminary data.</text>
</comment>
<comment type="subcellular location">
    <subcellularLocation>
        <location evidence="2">Cell junction</location>
    </subcellularLocation>
    <subcellularLocation>
        <location evidence="3">Cell membrane</location>
        <topology evidence="3">Peripheral membrane protein</topology>
        <orientation evidence="3">Cytoplasmic side</orientation>
    </subcellularLocation>
    <subcellularLocation>
        <location evidence="4">Cytoplasm</location>
    </subcellularLocation>
    <subcellularLocation>
        <location evidence="1">Nucleus</location>
    </subcellularLocation>
</comment>
<evidence type="ECO:0000256" key="6">
    <source>
        <dbReference type="ARBA" id="ARBA00022490"/>
    </source>
</evidence>
<sequence>MCECLRGIFRVSWTLTSHADSDREDRHGNTEAKDSPINNKRRPPPSDKPGTHLSAHHGTSPDEQDSPERIVQKEKLHAELKQVLSQKRNQLRDIQSNLINMDEPPQMDRKNEVEKDNQLSELVEVVVETQAEVGASGYSVVGGGERGIFVKEVLKDSPAAKHLSLQKGDQLLSARVYFDNVKYEDALKILQCAEPYKVSFFLKRTVPESEVSIHPSAQNLELRGPKAKMQRMSVKSVKPFKAKKRRGGRFGLKRLKENKKARDWAELDIEGSSGGPDLNPVDVEFVFPKFKVKKGGKATAVDSRHLEGVIASRKKRKIRFPKMKAKDAAVDKGDFDVDVSVHEGEDSGAKVKAKAKGPKFAMSFPRLKKSKLDVQSSNDSFEVKQQDVTCKPPTVENTYSMSQHEAKTVLSNIEITEEEKVEGSEIKLSKTNIFVSETKMSIPKFKLPKVRLSCHSDEIDGDTRMQTDLTETKTKYDTPKISLHGLTRDPKENVGDDVDGAMVKEHKISLPKSDINIPRIEVPDVDIDLSKMAKTETKTDFPKVTLEEHGAKAGKFHKPNVSISLLKITEEKQYGIDISPPHGGESVNVKENCGKGGKFEMPKLKPAITGIKIEGKEMPEIDVQLPKLKYQTGEMNLERPEIKGGRFNMPSIDISLPRREAESEVDIEGHPGIGRKIEMPRLDFSLPKIEQPVGEIHVESAEIKGGKFQKPTVEMSLPSDGVGVEAEHTGKGGRFVMPKFDVSLPKLKPPGGQFNIKDPEIKGGKFHMPSVDISLPRGGSKCDIDIKGDDKKGKTIDLPKIDDSVPKLTPSPAEIKIEGPETVKGKYDMPEIDVTLPKLKPLTGEINMEGHEIKGGKFHIPSLDISVPKGGEGRGKVIEGHAAKGGRFVMPKFDVSLPKLNASDGEFNNKDPEIKGVKLKMPSVDISLPRGGASGDVDIKGDAAKGGKFEMPKIDISLPKVKPPSVEHNIEGPDIKGGKFHMPSVDISLPRGGASGDVDIKGDAAKGGKFEMPKIDISLPKVKPPSGELSIEGPDIKGGRFHMPSVDISLPRGGASSDIDIKGDAAKIGKFEMPKVDISLPKVKPPSGELSIEGPDIKGGKFHIPSVDISLPKGGATGDVDIKGDAAKGGKFEMPKIDISLPKVKPPSGELSIEGPDIKGGKFHMPSVDISLPKGEARGDVDIKGDAAKGGNFEMPKIDISLPKVKPPSVEHNIEGPDIKGGTFYMPSVDISLPRGQARGDVDIKGDGKKGGKFELPKIDISLPKVKPAESELNIEGPDFKRGKFHMPSVVISLPKGGARGDVDIKGHGEKGGNFEMPNVDVSLPKLKPLETPEINVDDKEIKHGKFNMPSRDIFLLREMDNNKSGKAGADANIRTELQAPKIPELDFDIDTTKVEAGSPEEDKQKKLKIQKFGIPLPSLTSPEVNIKSSQLKGPSLPDMEYVGPSIPKVTKAVFVMVNPQIENPATIASAEIGQAEKFKQPNIKMKTSFGKSPDKGKTLQCEEEVETEAKSKPGKLKLPKVTFSPGQRGSFDVTPTGSDDSTSPGQNDDEKAKFGKLKLPKVEFFSPYSKDSSVVEEMEINTRKETSWEFKESKETKTKSAALSFTGLKTNSVKMNEEREETTWFKVPKVTLSPHSTGILHITPESSPKAIKSTLPGMSDEATGGFYVKMPSLEFLTHEMSSEQKTTRMEETHTVVTKTTKYKESKSSRSKEPQFTDEGGRHSSSAKQHLPITRQQLEYCLIRDIAYGHEKNVRLNIMQNNNNNCLNMSHRELLHECRRTNVSFSSALEFGAIPLIKGLRAWAVSGGYSKAKKKTVSWGHDTYQQSSENREKSWSEKGSSGYGHTAESTSNAMRATGVRQGGSGALVTVATLKGTEGGGRQTQTRCLFLKAQGRESYINAVGNQGAGPRVTGFGTHSVILEGTRDDLKGFSKVSQEGSDEGRLLKSKPRTIRKWRTCSKTERTKAHVNREISHQHCDVEPGDQKIVILGTEPVNATLDDTITQCQEGTSAFVTCAKDVNELGKVAQIVPENCCFSAKQDEGIEPGTSIIQSDSCSEIDPVSNCANPNKQEDILLSNSTVCLDANTTNFVDDVPNLGSEPLGTHFRSLYEKVTTEDCNKSIVSHPPFQTPSEVLASVQNCQECRPTECLLDHDNLYSVETQSNASPITNKEVGAGCISAEKTQKPSMCLKELEDQDSDKSSPRGFTASTANITVTTFNSQPNPAPTTTAAIATAIPALSKGEEEEARGGDMLFLLNSELQSEPGRVEDWDKVATFEGSLDLTTKWDNNEEEEDEFGDFMQAEVEELGMDEFKDVQQLAAEDCECNSIVDEKETASWAPDWSAGQTGSTWVAFSLQTEEQKTEPGEQWWPSTQMPKLPLSTLHNVSNVFLEAFPSEKSTCEDPLNIPTLQPLLQALNNGWQGDQSLLDRLQDLEWMMSVKHKRAESSSRKLLLQSLRLERPSFESVRVQLRTGARFSPDLASSNQQLAANAKRRLSYDFNRNVRN</sequence>
<evidence type="ECO:0000256" key="11">
    <source>
        <dbReference type="ARBA" id="ARBA00023242"/>
    </source>
</evidence>
<dbReference type="SMART" id="SM00228">
    <property type="entry name" value="PDZ"/>
    <property type="match status" value="1"/>
</dbReference>
<dbReference type="GO" id="GO:0032287">
    <property type="term" value="P:peripheral nervous system myelin maintenance"/>
    <property type="evidence" value="ECO:0007669"/>
    <property type="project" value="TreeGrafter"/>
</dbReference>
<keyword evidence="9" id="KW-0965">Cell junction</keyword>
<reference evidence="18 19" key="1">
    <citation type="journal article" date="2019" name="Sci. Data">
        <title>Hybrid genome assembly and annotation of Danionella translucida.</title>
        <authorList>
            <person name="Kadobianskyi M."/>
            <person name="Schulze L."/>
            <person name="Schuelke M."/>
            <person name="Judkewitz B."/>
        </authorList>
    </citation>
    <scope>NUCLEOTIDE SEQUENCE [LARGE SCALE GENOMIC DNA]</scope>
    <source>
        <strain evidence="18 19">Bolton</strain>
    </source>
</reference>
<dbReference type="Gene3D" id="2.30.42.10">
    <property type="match status" value="1"/>
</dbReference>
<proteinExistence type="inferred from homology"/>
<feature type="compositionally biased region" description="Polar residues" evidence="16">
    <location>
        <begin position="1534"/>
        <end position="1547"/>
    </location>
</feature>
<dbReference type="GO" id="GO:0005634">
    <property type="term" value="C:nucleus"/>
    <property type="evidence" value="ECO:0007669"/>
    <property type="project" value="UniProtKB-SubCell"/>
</dbReference>
<feature type="coiled-coil region" evidence="15">
    <location>
        <begin position="70"/>
        <end position="97"/>
    </location>
</feature>
<feature type="region of interest" description="Disordered" evidence="16">
    <location>
        <begin position="20"/>
        <end position="67"/>
    </location>
</feature>
<evidence type="ECO:0000256" key="3">
    <source>
        <dbReference type="ARBA" id="ARBA00004413"/>
    </source>
</evidence>
<dbReference type="InterPro" id="IPR001478">
    <property type="entry name" value="PDZ"/>
</dbReference>